<gene>
    <name evidence="2" type="ORF">ACFOZ7_19495</name>
</gene>
<keyword evidence="1" id="KW-1133">Transmembrane helix</keyword>
<evidence type="ECO:0000313" key="3">
    <source>
        <dbReference type="Proteomes" id="UP001595821"/>
    </source>
</evidence>
<keyword evidence="1" id="KW-0812">Transmembrane</keyword>
<evidence type="ECO:0000256" key="1">
    <source>
        <dbReference type="SAM" id="Phobius"/>
    </source>
</evidence>
<name>A0ABD5P468_9EURY</name>
<organism evidence="2 3">
    <name type="scientific">Natribaculum luteum</name>
    <dbReference type="NCBI Taxonomy" id="1586232"/>
    <lineage>
        <taxon>Archaea</taxon>
        <taxon>Methanobacteriati</taxon>
        <taxon>Methanobacteriota</taxon>
        <taxon>Stenosarchaea group</taxon>
        <taxon>Halobacteria</taxon>
        <taxon>Halobacteriales</taxon>
        <taxon>Natrialbaceae</taxon>
        <taxon>Natribaculum</taxon>
    </lineage>
</organism>
<protein>
    <submittedName>
        <fullName evidence="2">Uncharacterized protein</fullName>
    </submittedName>
</protein>
<evidence type="ECO:0000313" key="2">
    <source>
        <dbReference type="EMBL" id="MFC4249085.1"/>
    </source>
</evidence>
<proteinExistence type="predicted"/>
<dbReference type="AlphaFoldDB" id="A0ABD5P468"/>
<reference evidence="2 3" key="1">
    <citation type="journal article" date="2014" name="Int. J. Syst. Evol. Microbiol.">
        <title>Complete genome sequence of Corynebacterium casei LMG S-19264T (=DSM 44701T), isolated from a smear-ripened cheese.</title>
        <authorList>
            <consortium name="US DOE Joint Genome Institute (JGI-PGF)"/>
            <person name="Walter F."/>
            <person name="Albersmeier A."/>
            <person name="Kalinowski J."/>
            <person name="Ruckert C."/>
        </authorList>
    </citation>
    <scope>NUCLEOTIDE SEQUENCE [LARGE SCALE GENOMIC DNA]</scope>
    <source>
        <strain evidence="2 3">IBRC-M 10912</strain>
    </source>
</reference>
<comment type="caution">
    <text evidence="2">The sequence shown here is derived from an EMBL/GenBank/DDBJ whole genome shotgun (WGS) entry which is preliminary data.</text>
</comment>
<dbReference type="GeneID" id="71855505"/>
<feature type="transmembrane region" description="Helical" evidence="1">
    <location>
        <begin position="34"/>
        <end position="53"/>
    </location>
</feature>
<sequence>MEFRQRLVVGALWIAVAAVMVSTLEPTVPSSANAAARLFVVIVALFLAGVYLLDPKNVISQGPFSGDG</sequence>
<dbReference type="EMBL" id="JBHSDJ010000130">
    <property type="protein sequence ID" value="MFC4249085.1"/>
    <property type="molecule type" value="Genomic_DNA"/>
</dbReference>
<dbReference type="Proteomes" id="UP001595821">
    <property type="component" value="Unassembled WGS sequence"/>
</dbReference>
<keyword evidence="1" id="KW-0472">Membrane</keyword>
<dbReference type="RefSeq" id="WP_246969886.1">
    <property type="nucleotide sequence ID" value="NZ_CP095397.1"/>
</dbReference>
<accession>A0ABD5P468</accession>